<dbReference type="GO" id="GO:0003676">
    <property type="term" value="F:nucleic acid binding"/>
    <property type="evidence" value="ECO:0007669"/>
    <property type="project" value="InterPro"/>
</dbReference>
<sequence length="346" mass="38847">MTMDMNRASMLTEIDRILDKAERIIISGQGDPDGDSLGAQLALYEILMQQHRQKHPRHAIDIVISNDLPVPQQYEFYPNLQRVVPVERLDGQCFDLGFVLDAGTDRVGRILPFLQTCRHIVNIDHHQSRAQGIETLAWIEPNTSAVCEMLYAFFEHPDWTLFLDRNIAFCLYAGIIYDTGSFRYPNTTARTHRIAAKCLETGIDFDLICEKMYLEKPLSAIRLLSEVLTSLQCSQSGKVIWGKITQESLRRARADMNQDDGIITHYALTQGTKVAALFKEYAAHTVKVSFRAHGDLDVGAFAQRMNPRKGGGHERAAGCTLDMTIAEAEELVVTALEAEFTAQCSP</sequence>
<name>A0A2G6E401_9BACT</name>
<dbReference type="InterPro" id="IPR051319">
    <property type="entry name" value="Oligoribo/pAp-PDE_c-di-AMP_PDE"/>
</dbReference>
<protein>
    <recommendedName>
        <fullName evidence="5">DHH family phosphoesterase</fullName>
    </recommendedName>
</protein>
<dbReference type="PANTHER" id="PTHR47618:SF1">
    <property type="entry name" value="BIFUNCTIONAL OLIGORIBONUCLEASE AND PAP PHOSPHATASE NRNA"/>
    <property type="match status" value="1"/>
</dbReference>
<evidence type="ECO:0000313" key="3">
    <source>
        <dbReference type="EMBL" id="PID56481.1"/>
    </source>
</evidence>
<evidence type="ECO:0000313" key="4">
    <source>
        <dbReference type="Proteomes" id="UP000229740"/>
    </source>
</evidence>
<feature type="domain" description="DHHA1" evidence="2">
    <location>
        <begin position="259"/>
        <end position="338"/>
    </location>
</feature>
<reference evidence="3 4" key="1">
    <citation type="submission" date="2017-10" db="EMBL/GenBank/DDBJ databases">
        <title>Novel microbial diversity and functional potential in the marine mammal oral microbiome.</title>
        <authorList>
            <person name="Dudek N.K."/>
            <person name="Sun C.L."/>
            <person name="Burstein D."/>
            <person name="Kantor R.S."/>
            <person name="Aliaga Goltsman D.S."/>
            <person name="Bik E.M."/>
            <person name="Thomas B.C."/>
            <person name="Banfield J.F."/>
            <person name="Relman D.A."/>
        </authorList>
    </citation>
    <scope>NUCLEOTIDE SEQUENCE [LARGE SCALE GENOMIC DNA]</scope>
    <source>
        <strain evidence="3">DOLZORAL124_49_17</strain>
    </source>
</reference>
<gene>
    <name evidence="3" type="ORF">CSB45_11560</name>
</gene>
<evidence type="ECO:0000259" key="2">
    <source>
        <dbReference type="Pfam" id="PF02272"/>
    </source>
</evidence>
<dbReference type="Gene3D" id="3.90.1640.10">
    <property type="entry name" value="inorganic pyrophosphatase (n-terminal core)"/>
    <property type="match status" value="1"/>
</dbReference>
<evidence type="ECO:0000259" key="1">
    <source>
        <dbReference type="Pfam" id="PF01368"/>
    </source>
</evidence>
<dbReference type="EMBL" id="PDPS01000034">
    <property type="protein sequence ID" value="PID56481.1"/>
    <property type="molecule type" value="Genomic_DNA"/>
</dbReference>
<dbReference type="Proteomes" id="UP000229740">
    <property type="component" value="Unassembled WGS sequence"/>
</dbReference>
<proteinExistence type="predicted"/>
<dbReference type="InterPro" id="IPR001667">
    <property type="entry name" value="DDH_dom"/>
</dbReference>
<dbReference type="Pfam" id="PF02272">
    <property type="entry name" value="DHHA1"/>
    <property type="match status" value="1"/>
</dbReference>
<dbReference type="SUPFAM" id="SSF64182">
    <property type="entry name" value="DHH phosphoesterases"/>
    <property type="match status" value="1"/>
</dbReference>
<dbReference type="PANTHER" id="PTHR47618">
    <property type="entry name" value="BIFUNCTIONAL OLIGORIBONUCLEASE AND PAP PHOSPHATASE NRNA"/>
    <property type="match status" value="1"/>
</dbReference>
<feature type="domain" description="DDH" evidence="1">
    <location>
        <begin position="23"/>
        <end position="175"/>
    </location>
</feature>
<organism evidence="3 4">
    <name type="scientific">candidate division KSB3 bacterium</name>
    <dbReference type="NCBI Taxonomy" id="2044937"/>
    <lineage>
        <taxon>Bacteria</taxon>
        <taxon>candidate division KSB3</taxon>
    </lineage>
</organism>
<evidence type="ECO:0008006" key="5">
    <source>
        <dbReference type="Google" id="ProtNLM"/>
    </source>
</evidence>
<dbReference type="Gene3D" id="3.10.310.30">
    <property type="match status" value="1"/>
</dbReference>
<dbReference type="InterPro" id="IPR038763">
    <property type="entry name" value="DHH_sf"/>
</dbReference>
<dbReference type="InterPro" id="IPR003156">
    <property type="entry name" value="DHHA1_dom"/>
</dbReference>
<accession>A0A2G6E401</accession>
<dbReference type="AlphaFoldDB" id="A0A2G6E401"/>
<dbReference type="Pfam" id="PF01368">
    <property type="entry name" value="DHH"/>
    <property type="match status" value="1"/>
</dbReference>
<comment type="caution">
    <text evidence="3">The sequence shown here is derived from an EMBL/GenBank/DDBJ whole genome shotgun (WGS) entry which is preliminary data.</text>
</comment>